<dbReference type="OrthoDB" id="8121437at2759"/>
<dbReference type="GO" id="GO:0008270">
    <property type="term" value="F:zinc ion binding"/>
    <property type="evidence" value="ECO:0007669"/>
    <property type="project" value="UniProtKB-KW"/>
</dbReference>
<accession>A0A0L0N549</accession>
<evidence type="ECO:0000256" key="1">
    <source>
        <dbReference type="ARBA" id="ARBA00022723"/>
    </source>
</evidence>
<evidence type="ECO:0000256" key="2">
    <source>
        <dbReference type="ARBA" id="ARBA00022771"/>
    </source>
</evidence>
<keyword evidence="1" id="KW-0479">Metal-binding</keyword>
<evidence type="ECO:0000313" key="6">
    <source>
        <dbReference type="Proteomes" id="UP000036947"/>
    </source>
</evidence>
<keyword evidence="6" id="KW-1185">Reference proteome</keyword>
<dbReference type="STRING" id="1163406.A0A0L0N549"/>
<keyword evidence="2" id="KW-0863">Zinc-finger</keyword>
<evidence type="ECO:0000259" key="4">
    <source>
        <dbReference type="SMART" id="SM01328"/>
    </source>
</evidence>
<dbReference type="Pfam" id="PF13695">
    <property type="entry name" value="Zn_ribbon_3CxxC"/>
    <property type="match status" value="1"/>
</dbReference>
<dbReference type="AlphaFoldDB" id="A0A0L0N549"/>
<sequence length="106" mass="12116">MGQFTCRNDNCGTGGWSSRMVAITIRQYPGRNYNARVYHQRCQGCSPLSRPFLDGSYAERIAYRLKKWSGIEVETPFYSDESKGPHQSSLCKAGHCSQIKKEDRFL</sequence>
<comment type="caution">
    <text evidence="5">The sequence shown here is derived from an EMBL/GenBank/DDBJ whole genome shotgun (WGS) entry which is preliminary data.</text>
</comment>
<evidence type="ECO:0000313" key="5">
    <source>
        <dbReference type="EMBL" id="KND89202.1"/>
    </source>
</evidence>
<dbReference type="SMART" id="SM01328">
    <property type="entry name" value="zf-3CxxC"/>
    <property type="match status" value="1"/>
</dbReference>
<proteinExistence type="predicted"/>
<organism evidence="5 6">
    <name type="scientific">Tolypocladium ophioglossoides (strain CBS 100239)</name>
    <name type="common">Snaketongue truffleclub</name>
    <name type="synonym">Elaphocordyceps ophioglossoides</name>
    <dbReference type="NCBI Taxonomy" id="1163406"/>
    <lineage>
        <taxon>Eukaryota</taxon>
        <taxon>Fungi</taxon>
        <taxon>Dikarya</taxon>
        <taxon>Ascomycota</taxon>
        <taxon>Pezizomycotina</taxon>
        <taxon>Sordariomycetes</taxon>
        <taxon>Hypocreomycetidae</taxon>
        <taxon>Hypocreales</taxon>
        <taxon>Ophiocordycipitaceae</taxon>
        <taxon>Tolypocladium</taxon>
    </lineage>
</organism>
<name>A0A0L0N549_TOLOC</name>
<feature type="domain" description="3CxxC-type" evidence="4">
    <location>
        <begin position="1"/>
        <end position="99"/>
    </location>
</feature>
<dbReference type="EMBL" id="LFRF01000020">
    <property type="protein sequence ID" value="KND89202.1"/>
    <property type="molecule type" value="Genomic_DNA"/>
</dbReference>
<reference evidence="5 6" key="1">
    <citation type="journal article" date="2015" name="BMC Genomics">
        <title>The genome of the truffle-parasite Tolypocladium ophioglossoides and the evolution of antifungal peptaibiotics.</title>
        <authorList>
            <person name="Quandt C.A."/>
            <person name="Bushley K.E."/>
            <person name="Spatafora J.W."/>
        </authorList>
    </citation>
    <scope>NUCLEOTIDE SEQUENCE [LARGE SCALE GENOMIC DNA]</scope>
    <source>
        <strain evidence="5 6">CBS 100239</strain>
    </source>
</reference>
<keyword evidence="3" id="KW-0862">Zinc</keyword>
<gene>
    <name evidence="5" type="ORF">TOPH_06227</name>
</gene>
<protein>
    <recommendedName>
        <fullName evidence="4">3CxxC-type domain-containing protein</fullName>
    </recommendedName>
</protein>
<dbReference type="Proteomes" id="UP000036947">
    <property type="component" value="Unassembled WGS sequence"/>
</dbReference>
<dbReference type="InterPro" id="IPR027377">
    <property type="entry name" value="ZAR1/RTP1-5-like_Znf-3CxxC"/>
</dbReference>
<evidence type="ECO:0000256" key="3">
    <source>
        <dbReference type="ARBA" id="ARBA00022833"/>
    </source>
</evidence>